<evidence type="ECO:0000256" key="2">
    <source>
        <dbReference type="ARBA" id="ARBA00022857"/>
    </source>
</evidence>
<evidence type="ECO:0000256" key="5">
    <source>
        <dbReference type="PIRSR" id="PIRSR000097-1"/>
    </source>
</evidence>
<dbReference type="Pfam" id="PF00248">
    <property type="entry name" value="Aldo_ket_red"/>
    <property type="match status" value="1"/>
</dbReference>
<feature type="active site" description="Proton donor" evidence="5">
    <location>
        <position position="41"/>
    </location>
</feature>
<dbReference type="InterPro" id="IPR036812">
    <property type="entry name" value="NAD(P)_OxRdtase_dom_sf"/>
</dbReference>
<proteinExistence type="inferred from homology"/>
<dbReference type="RefSeq" id="WP_036826574.1">
    <property type="nucleotide sequence ID" value="NZ_JGVO01000766.1"/>
</dbReference>
<evidence type="ECO:0000313" key="9">
    <source>
        <dbReference type="EMBL" id="PSW20726.1"/>
    </source>
</evidence>
<dbReference type="InterPro" id="IPR018170">
    <property type="entry name" value="Aldo/ket_reductase_CS"/>
</dbReference>
<evidence type="ECO:0000256" key="6">
    <source>
        <dbReference type="PIRSR" id="PIRSR000097-2"/>
    </source>
</evidence>
<comment type="catalytic activity">
    <reaction evidence="4">
        <text>hydroxyacetone + NADP(+) = methylglyoxal + NADPH + H(+)</text>
        <dbReference type="Rhea" id="RHEA:27986"/>
        <dbReference type="ChEBI" id="CHEBI:15378"/>
        <dbReference type="ChEBI" id="CHEBI:17158"/>
        <dbReference type="ChEBI" id="CHEBI:27957"/>
        <dbReference type="ChEBI" id="CHEBI:57783"/>
        <dbReference type="ChEBI" id="CHEBI:58349"/>
    </reaction>
</comment>
<comment type="caution">
    <text evidence="9">The sequence shown here is derived from an EMBL/GenBank/DDBJ whole genome shotgun (WGS) entry which is preliminary data.</text>
</comment>
<dbReference type="InterPro" id="IPR020471">
    <property type="entry name" value="AKR"/>
</dbReference>
<evidence type="ECO:0000259" key="8">
    <source>
        <dbReference type="Pfam" id="PF00248"/>
    </source>
</evidence>
<dbReference type="SUPFAM" id="SSF51430">
    <property type="entry name" value="NAD(P)-linked oxidoreductase"/>
    <property type="match status" value="1"/>
</dbReference>
<dbReference type="GO" id="GO:0051596">
    <property type="term" value="P:methylglyoxal catabolic process"/>
    <property type="evidence" value="ECO:0007669"/>
    <property type="project" value="TreeGrafter"/>
</dbReference>
<evidence type="ECO:0000256" key="1">
    <source>
        <dbReference type="ARBA" id="ARBA00007905"/>
    </source>
</evidence>
<feature type="binding site" evidence="6">
    <location>
        <position position="99"/>
    </location>
    <ligand>
        <name>substrate</name>
    </ligand>
</feature>
<accession>A0A2T3NWU8</accession>
<dbReference type="FunFam" id="3.20.20.100:FF:000002">
    <property type="entry name" value="2,5-diketo-D-gluconic acid reductase A"/>
    <property type="match status" value="1"/>
</dbReference>
<keyword evidence="3" id="KW-0560">Oxidoreductase</keyword>
<comment type="similarity">
    <text evidence="1">Belongs to the aldo/keto reductase family.</text>
</comment>
<dbReference type="PANTHER" id="PTHR43827">
    <property type="entry name" value="2,5-DIKETO-D-GLUCONIC ACID REDUCTASE"/>
    <property type="match status" value="1"/>
</dbReference>
<reference evidence="9 10" key="1">
    <citation type="submission" date="2018-01" db="EMBL/GenBank/DDBJ databases">
        <title>Whole genome sequencing of Histamine producing bacteria.</title>
        <authorList>
            <person name="Butler K."/>
        </authorList>
    </citation>
    <scope>NUCLEOTIDE SEQUENCE [LARGE SCALE GENOMIC DNA]</scope>
    <source>
        <strain evidence="9 10">DSM 100436</strain>
    </source>
</reference>
<dbReference type="OrthoDB" id="9804790at2"/>
<dbReference type="AlphaFoldDB" id="A0A2T3NWU8"/>
<sequence length="268" mass="29922">MTIAMPLLGAGTFRLKGEDAYNSVTMALNAGYRHIDTAQVYGNEQEVGTAIADSGIARDEIFLTTKIWMDKFGKDAFLPSIRQSLQDLQTDYIDLLLIHWPLKNEEVAMEDYLASLKEVKALGLAKHIGISNFTVAQMAQAVSILGADEIYTNQVEVHPYLQNRKVVDFCRQHGIIVTGYMPFAYGDVLKDETIIKIADKHDASPAQIVLAWMRQNEFVTIPSSTKQANIESNMKSDAVALNSDEMALIAELDRNHRKANPDFAPEWD</sequence>
<gene>
    <name evidence="9" type="ORF">C9I98_07745</name>
</gene>
<evidence type="ECO:0000256" key="7">
    <source>
        <dbReference type="PIRSR" id="PIRSR000097-3"/>
    </source>
</evidence>
<dbReference type="PRINTS" id="PR00069">
    <property type="entry name" value="ALDKETRDTASE"/>
</dbReference>
<keyword evidence="2" id="KW-0521">NADP</keyword>
<dbReference type="InterPro" id="IPR023210">
    <property type="entry name" value="NADP_OxRdtase_dom"/>
</dbReference>
<name>A0A2T3NWU8_9GAMM</name>
<dbReference type="PROSITE" id="PS00798">
    <property type="entry name" value="ALDOKETO_REDUCTASE_1"/>
    <property type="match status" value="1"/>
</dbReference>
<dbReference type="Proteomes" id="UP000241771">
    <property type="component" value="Unassembled WGS sequence"/>
</dbReference>
<dbReference type="GO" id="GO:1990002">
    <property type="term" value="F:methylglyoxal reductase (NADPH) (acetol producing) activity"/>
    <property type="evidence" value="ECO:0007669"/>
    <property type="project" value="TreeGrafter"/>
</dbReference>
<protein>
    <submittedName>
        <fullName evidence="9">2,5-didehydrogluconate reductase DkgB</fullName>
    </submittedName>
</protein>
<feature type="domain" description="NADP-dependent oxidoreductase" evidence="8">
    <location>
        <begin position="8"/>
        <end position="253"/>
    </location>
</feature>
<evidence type="ECO:0000256" key="3">
    <source>
        <dbReference type="ARBA" id="ARBA00023002"/>
    </source>
</evidence>
<dbReference type="EMBL" id="PYMA01000003">
    <property type="protein sequence ID" value="PSW20726.1"/>
    <property type="molecule type" value="Genomic_DNA"/>
</dbReference>
<evidence type="ECO:0000256" key="4">
    <source>
        <dbReference type="ARBA" id="ARBA00049445"/>
    </source>
</evidence>
<dbReference type="PROSITE" id="PS00062">
    <property type="entry name" value="ALDOKETO_REDUCTASE_2"/>
    <property type="match status" value="1"/>
</dbReference>
<dbReference type="PANTHER" id="PTHR43827:SF3">
    <property type="entry name" value="NADP-DEPENDENT OXIDOREDUCTASE DOMAIN-CONTAINING PROTEIN"/>
    <property type="match status" value="1"/>
</dbReference>
<dbReference type="Gene3D" id="3.20.20.100">
    <property type="entry name" value="NADP-dependent oxidoreductase domain"/>
    <property type="match status" value="1"/>
</dbReference>
<evidence type="ECO:0000313" key="10">
    <source>
        <dbReference type="Proteomes" id="UP000241771"/>
    </source>
</evidence>
<feature type="site" description="Lowers pKa of active site Tyr" evidence="7">
    <location>
        <position position="66"/>
    </location>
</feature>
<dbReference type="NCBIfam" id="NF008377">
    <property type="entry name" value="PRK11172.1"/>
    <property type="match status" value="1"/>
</dbReference>
<keyword evidence="10" id="KW-1185">Reference proteome</keyword>
<dbReference type="PIRSF" id="PIRSF000097">
    <property type="entry name" value="AKR"/>
    <property type="match status" value="1"/>
</dbReference>
<organism evidence="9 10">
    <name type="scientific">Photobacterium sanctipauli</name>
    <dbReference type="NCBI Taxonomy" id="1342794"/>
    <lineage>
        <taxon>Bacteria</taxon>
        <taxon>Pseudomonadati</taxon>
        <taxon>Pseudomonadota</taxon>
        <taxon>Gammaproteobacteria</taxon>
        <taxon>Vibrionales</taxon>
        <taxon>Vibrionaceae</taxon>
        <taxon>Photobacterium</taxon>
    </lineage>
</organism>